<dbReference type="Proteomes" id="UP000237000">
    <property type="component" value="Unassembled WGS sequence"/>
</dbReference>
<dbReference type="STRING" id="63057.A0A2P5EQ00"/>
<name>A0A2P5EQ00_TREOI</name>
<dbReference type="InterPro" id="IPR001611">
    <property type="entry name" value="Leu-rich_rpt"/>
</dbReference>
<dbReference type="InParanoid" id="A0A2P5EQ00"/>
<organism evidence="1 2">
    <name type="scientific">Trema orientale</name>
    <name type="common">Charcoal tree</name>
    <name type="synonym">Celtis orientalis</name>
    <dbReference type="NCBI Taxonomy" id="63057"/>
    <lineage>
        <taxon>Eukaryota</taxon>
        <taxon>Viridiplantae</taxon>
        <taxon>Streptophyta</taxon>
        <taxon>Embryophyta</taxon>
        <taxon>Tracheophyta</taxon>
        <taxon>Spermatophyta</taxon>
        <taxon>Magnoliopsida</taxon>
        <taxon>eudicotyledons</taxon>
        <taxon>Gunneridae</taxon>
        <taxon>Pentapetalae</taxon>
        <taxon>rosids</taxon>
        <taxon>fabids</taxon>
        <taxon>Rosales</taxon>
        <taxon>Cannabaceae</taxon>
        <taxon>Trema</taxon>
    </lineage>
</organism>
<dbReference type="InterPro" id="IPR032675">
    <property type="entry name" value="LRR_dom_sf"/>
</dbReference>
<dbReference type="AlphaFoldDB" id="A0A2P5EQ00"/>
<dbReference type="PANTHER" id="PTHR48009:SF16">
    <property type="entry name" value="LEUCINE-RICH REPEAT-CONTAINING N-TERMINAL PLANT-TYPE DOMAIN-CONTAINING PROTEIN"/>
    <property type="match status" value="1"/>
</dbReference>
<comment type="caution">
    <text evidence="1">The sequence shown here is derived from an EMBL/GenBank/DDBJ whole genome shotgun (WGS) entry which is preliminary data.</text>
</comment>
<evidence type="ECO:0000313" key="2">
    <source>
        <dbReference type="Proteomes" id="UP000237000"/>
    </source>
</evidence>
<keyword evidence="2" id="KW-1185">Reference proteome</keyword>
<proteinExistence type="predicted"/>
<accession>A0A2P5EQ00</accession>
<evidence type="ECO:0000313" key="1">
    <source>
        <dbReference type="EMBL" id="PON87592.1"/>
    </source>
</evidence>
<dbReference type="Gene3D" id="3.80.10.10">
    <property type="entry name" value="Ribonuclease Inhibitor"/>
    <property type="match status" value="2"/>
</dbReference>
<dbReference type="PANTHER" id="PTHR48009">
    <property type="entry name" value="LEUCINE-RICH REPEAT (LRR) FAMILY PROTEIN"/>
    <property type="match status" value="1"/>
</dbReference>
<dbReference type="InterPro" id="IPR053213">
    <property type="entry name" value="RLP29"/>
</dbReference>
<dbReference type="EMBL" id="JXTC01000115">
    <property type="protein sequence ID" value="PON87592.1"/>
    <property type="molecule type" value="Genomic_DNA"/>
</dbReference>
<dbReference type="OrthoDB" id="1706439at2759"/>
<dbReference type="Pfam" id="PF00560">
    <property type="entry name" value="LRR_1"/>
    <property type="match status" value="2"/>
</dbReference>
<protein>
    <submittedName>
        <fullName evidence="1">LRR domain containing protein</fullName>
    </submittedName>
</protein>
<dbReference type="SUPFAM" id="SSF52058">
    <property type="entry name" value="L domain-like"/>
    <property type="match status" value="1"/>
</dbReference>
<reference evidence="2" key="1">
    <citation type="submission" date="2016-06" db="EMBL/GenBank/DDBJ databases">
        <title>Parallel loss of symbiosis genes in relatives of nitrogen-fixing non-legume Parasponia.</title>
        <authorList>
            <person name="Van Velzen R."/>
            <person name="Holmer R."/>
            <person name="Bu F."/>
            <person name="Rutten L."/>
            <person name="Van Zeijl A."/>
            <person name="Liu W."/>
            <person name="Santuari L."/>
            <person name="Cao Q."/>
            <person name="Sharma T."/>
            <person name="Shen D."/>
            <person name="Roswanjaya Y."/>
            <person name="Wardhani T."/>
            <person name="Kalhor M.S."/>
            <person name="Jansen J."/>
            <person name="Van den Hoogen J."/>
            <person name="Gungor B."/>
            <person name="Hartog M."/>
            <person name="Hontelez J."/>
            <person name="Verver J."/>
            <person name="Yang W.-C."/>
            <person name="Schijlen E."/>
            <person name="Repin R."/>
            <person name="Schilthuizen M."/>
            <person name="Schranz E."/>
            <person name="Heidstra R."/>
            <person name="Miyata K."/>
            <person name="Fedorova E."/>
            <person name="Kohlen W."/>
            <person name="Bisseling T."/>
            <person name="Smit S."/>
            <person name="Geurts R."/>
        </authorList>
    </citation>
    <scope>NUCLEOTIDE SEQUENCE [LARGE SCALE GENOMIC DNA]</scope>
    <source>
        <strain evidence="2">cv. RG33-2</strain>
    </source>
</reference>
<gene>
    <name evidence="1" type="ORF">TorRG33x02_165850</name>
</gene>
<sequence length="113" mass="12358">MGLVGKVPPHLGNLSFLVDLDFRNSSFHGILPSELSCLNQLKLINCGFNNLTGDIPSWLGSLPKLAFLSLRGNGFSVETIRLTDNQLSGSIPKEFGNLKLLKELYLDSNKIEG</sequence>